<gene>
    <name evidence="1" type="ORF">J2Z65_003823</name>
</gene>
<reference evidence="1 2" key="1">
    <citation type="submission" date="2021-03" db="EMBL/GenBank/DDBJ databases">
        <title>Genomic Encyclopedia of Type Strains, Phase IV (KMG-IV): sequencing the most valuable type-strain genomes for metagenomic binning, comparative biology and taxonomic classification.</title>
        <authorList>
            <person name="Goeker M."/>
        </authorList>
    </citation>
    <scope>NUCLEOTIDE SEQUENCE [LARGE SCALE GENOMIC DNA]</scope>
    <source>
        <strain evidence="1 2">DSM 24950</strain>
    </source>
</reference>
<organism evidence="1 2">
    <name type="scientific">Paenibacillus aceris</name>
    <dbReference type="NCBI Taxonomy" id="869555"/>
    <lineage>
        <taxon>Bacteria</taxon>
        <taxon>Bacillati</taxon>
        <taxon>Bacillota</taxon>
        <taxon>Bacilli</taxon>
        <taxon>Bacillales</taxon>
        <taxon>Paenibacillaceae</taxon>
        <taxon>Paenibacillus</taxon>
    </lineage>
</organism>
<dbReference type="Proteomes" id="UP001519344">
    <property type="component" value="Unassembled WGS sequence"/>
</dbReference>
<evidence type="ECO:0000313" key="2">
    <source>
        <dbReference type="Proteomes" id="UP001519344"/>
    </source>
</evidence>
<accession>A0ABS4I130</accession>
<keyword evidence="2" id="KW-1185">Reference proteome</keyword>
<comment type="caution">
    <text evidence="1">The sequence shown here is derived from an EMBL/GenBank/DDBJ whole genome shotgun (WGS) entry which is preliminary data.</text>
</comment>
<dbReference type="EMBL" id="JAGGKV010000010">
    <property type="protein sequence ID" value="MBP1964600.1"/>
    <property type="molecule type" value="Genomic_DNA"/>
</dbReference>
<name>A0ABS4I130_9BACL</name>
<proteinExistence type="predicted"/>
<evidence type="ECO:0000313" key="1">
    <source>
        <dbReference type="EMBL" id="MBP1964600.1"/>
    </source>
</evidence>
<protein>
    <submittedName>
        <fullName evidence="1">Uncharacterized protein</fullName>
    </submittedName>
</protein>
<sequence length="86" mass="9611">MRAAPSKHTQRVVVTHTDSVPFFRSQIICGDLVETLGPIPKIIRKTVIHLTFYCGTNPLSIKKTNIKGLIFPIMFVFSNLSIPTQS</sequence>